<feature type="domain" description="Gcp-like" evidence="1">
    <location>
        <begin position="30"/>
        <end position="120"/>
    </location>
</feature>
<evidence type="ECO:0000313" key="3">
    <source>
        <dbReference type="Proteomes" id="UP000247612"/>
    </source>
</evidence>
<dbReference type="Gene3D" id="3.30.420.40">
    <property type="match status" value="1"/>
</dbReference>
<evidence type="ECO:0000313" key="2">
    <source>
        <dbReference type="EMBL" id="PXX76233.1"/>
    </source>
</evidence>
<dbReference type="NCBIfam" id="TIGR03725">
    <property type="entry name" value="T6A_YeaZ"/>
    <property type="match status" value="1"/>
</dbReference>
<dbReference type="InterPro" id="IPR022496">
    <property type="entry name" value="T6A_TsaB"/>
</dbReference>
<accession>A0A318KF13</accession>
<keyword evidence="3" id="KW-1185">Reference proteome</keyword>
<protein>
    <submittedName>
        <fullName evidence="2">tRNA threonylcarbamoyl adenosine modification protein YeaZ</fullName>
    </submittedName>
</protein>
<dbReference type="InterPro" id="IPR043129">
    <property type="entry name" value="ATPase_NBD"/>
</dbReference>
<dbReference type="STRING" id="1034346.GCA_000313565_01873"/>
<dbReference type="AlphaFoldDB" id="A0A318KF13"/>
<proteinExistence type="predicted"/>
<gene>
    <name evidence="2" type="ORF">DES51_11488</name>
</gene>
<reference evidence="2 3" key="1">
    <citation type="submission" date="2018-05" db="EMBL/GenBank/DDBJ databases">
        <title>Genomic Encyclopedia of Type Strains, Phase IV (KMG-IV): sequencing the most valuable type-strain genomes for metagenomic binning, comparative biology and taxonomic classification.</title>
        <authorList>
            <person name="Goeker M."/>
        </authorList>
    </citation>
    <scope>NUCLEOTIDE SEQUENCE [LARGE SCALE GENOMIC DNA]</scope>
    <source>
        <strain evidence="2 3">JC118</strain>
    </source>
</reference>
<sequence>MKTLCMDTAHKFLVIGLFEDEKLIAKASERAWKQQSEKFFPALMACMEQAGWCADDLDEIVITEGPGSYTGERIAMTIAKVLCTTKQKPLYTISTFQMVAGSQDRCEVILDARSNRAYVGICEKGQLISECIKTLDEIKIDAEHELIVGDIELLGHEYEEIDFVKNMMDVKPYWKKIEHVHLLVPHYLKSQEELVKQ</sequence>
<dbReference type="OrthoDB" id="9784166at2"/>
<organism evidence="2 3">
    <name type="scientific">Dielma fastidiosa</name>
    <dbReference type="NCBI Taxonomy" id="1034346"/>
    <lineage>
        <taxon>Bacteria</taxon>
        <taxon>Bacillati</taxon>
        <taxon>Bacillota</taxon>
        <taxon>Erysipelotrichia</taxon>
        <taxon>Erysipelotrichales</taxon>
        <taxon>Erysipelotrichaceae</taxon>
        <taxon>Dielma</taxon>
    </lineage>
</organism>
<dbReference type="Proteomes" id="UP000247612">
    <property type="component" value="Unassembled WGS sequence"/>
</dbReference>
<evidence type="ECO:0000259" key="1">
    <source>
        <dbReference type="Pfam" id="PF00814"/>
    </source>
</evidence>
<dbReference type="GO" id="GO:0002949">
    <property type="term" value="P:tRNA threonylcarbamoyladenosine modification"/>
    <property type="evidence" value="ECO:0007669"/>
    <property type="project" value="InterPro"/>
</dbReference>
<dbReference type="RefSeq" id="WP_022938178.1">
    <property type="nucleotide sequence ID" value="NZ_CABKRQ010000004.1"/>
</dbReference>
<dbReference type="Gene3D" id="3.30.420.200">
    <property type="match status" value="1"/>
</dbReference>
<dbReference type="SUPFAM" id="SSF53067">
    <property type="entry name" value="Actin-like ATPase domain"/>
    <property type="match status" value="1"/>
</dbReference>
<comment type="caution">
    <text evidence="2">The sequence shown here is derived from an EMBL/GenBank/DDBJ whole genome shotgun (WGS) entry which is preliminary data.</text>
</comment>
<name>A0A318KF13_9FIRM</name>
<dbReference type="Pfam" id="PF00814">
    <property type="entry name" value="TsaD"/>
    <property type="match status" value="1"/>
</dbReference>
<dbReference type="InterPro" id="IPR000905">
    <property type="entry name" value="Gcp-like_dom"/>
</dbReference>
<dbReference type="EMBL" id="QJKH01000014">
    <property type="protein sequence ID" value="PXX76233.1"/>
    <property type="molecule type" value="Genomic_DNA"/>
</dbReference>